<proteinExistence type="predicted"/>
<accession>A0A7W8YTQ2</accession>
<protein>
    <recommendedName>
        <fullName evidence="3">DUF3352 domain-containing protein</fullName>
    </recommendedName>
</protein>
<evidence type="ECO:0008006" key="3">
    <source>
        <dbReference type="Google" id="ProtNLM"/>
    </source>
</evidence>
<organism evidence="1 2">
    <name type="scientific">Pedobacter cryoconitis</name>
    <dbReference type="NCBI Taxonomy" id="188932"/>
    <lineage>
        <taxon>Bacteria</taxon>
        <taxon>Pseudomonadati</taxon>
        <taxon>Bacteroidota</taxon>
        <taxon>Sphingobacteriia</taxon>
        <taxon>Sphingobacteriales</taxon>
        <taxon>Sphingobacteriaceae</taxon>
        <taxon>Pedobacter</taxon>
    </lineage>
</organism>
<name>A0A7W8YTQ2_9SPHI</name>
<comment type="caution">
    <text evidence="1">The sequence shown here is derived from an EMBL/GenBank/DDBJ whole genome shotgun (WGS) entry which is preliminary data.</text>
</comment>
<sequence>MKKIYLTLFTLFAAIVGMAYLYFSKLNKETSYKETSLYAATANSGLVFCIQNDKSIFDILKGQDFFEKLMGQDKFNQLSLLKRTLIANPAINNLVGNKNIFISFSAGKNKEIDYLISTQLNDELDKPKLYSALQSNGVKLTTDSGMMKLVLNDSATFYLNIEKNLILLSNSMNPVKAAAKAVSNEENNQFVAYIKASNKFKRNSLGNLYIDFNKIPALLKSMLPGHLNGGLSVLNQQNSFAALNYNFSKERLFFNGSSALNDQKNYLTLFAALAPQKNDIDNLLPENTANFKLYALSDYKSWRKGLSNWFLVNKEAQKIKNTINSFNNEYHLDAEKIFPVYFQNQLISFQLKSAENIAAINLTNGDKVKQLLLDMSDDYNTDIKRFKKSGLLYCYFGEPFRAFSRPYYTIIDNYMVFSNQPGALQSFLNDYHNNKLLINTPDYINIYSQLSKTSNVTYYVNRKNSADLVRRAVYRPYYNHMIKKEGLEKFSSMIYQLNGDKGAFQTNLLLNTIPEVVTDTLQNLTIK</sequence>
<dbReference type="RefSeq" id="WP_183867576.1">
    <property type="nucleotide sequence ID" value="NZ_JACHCF010000006.1"/>
</dbReference>
<dbReference type="AlphaFoldDB" id="A0A7W8YTQ2"/>
<gene>
    <name evidence="1" type="ORF">HDE69_002668</name>
</gene>
<dbReference type="Proteomes" id="UP000537718">
    <property type="component" value="Unassembled WGS sequence"/>
</dbReference>
<evidence type="ECO:0000313" key="2">
    <source>
        <dbReference type="Proteomes" id="UP000537718"/>
    </source>
</evidence>
<dbReference type="EMBL" id="JACHCF010000006">
    <property type="protein sequence ID" value="MBB5621605.1"/>
    <property type="molecule type" value="Genomic_DNA"/>
</dbReference>
<evidence type="ECO:0000313" key="1">
    <source>
        <dbReference type="EMBL" id="MBB5621605.1"/>
    </source>
</evidence>
<reference evidence="1 2" key="1">
    <citation type="submission" date="2020-08" db="EMBL/GenBank/DDBJ databases">
        <title>Genomic Encyclopedia of Type Strains, Phase IV (KMG-V): Genome sequencing to study the core and pangenomes of soil and plant-associated prokaryotes.</title>
        <authorList>
            <person name="Whitman W."/>
        </authorList>
    </citation>
    <scope>NUCLEOTIDE SEQUENCE [LARGE SCALE GENOMIC DNA]</scope>
    <source>
        <strain evidence="1 2">MP7CTX6</strain>
    </source>
</reference>